<feature type="domain" description="Tyrosine-protein kinase G-rich" evidence="19">
    <location>
        <begin position="435"/>
        <end position="510"/>
    </location>
</feature>
<dbReference type="EC" id="2.7.10.2" evidence="4"/>
<dbReference type="CDD" id="cd05387">
    <property type="entry name" value="BY-kinase"/>
    <property type="match status" value="1"/>
</dbReference>
<feature type="domain" description="AAA" evidence="18">
    <location>
        <begin position="576"/>
        <end position="706"/>
    </location>
</feature>
<dbReference type="PANTHER" id="PTHR32309">
    <property type="entry name" value="TYROSINE-PROTEIN KINASE"/>
    <property type="match status" value="1"/>
</dbReference>
<dbReference type="RefSeq" id="WP_142527450.1">
    <property type="nucleotide sequence ID" value="NZ_CBCSJO010000004.1"/>
</dbReference>
<feature type="transmembrane region" description="Helical" evidence="16">
    <location>
        <begin position="492"/>
        <end position="511"/>
    </location>
</feature>
<keyword evidence="11" id="KW-0067">ATP-binding</keyword>
<evidence type="ECO:0000256" key="15">
    <source>
        <dbReference type="ARBA" id="ARBA00051245"/>
    </source>
</evidence>
<evidence type="ECO:0000256" key="12">
    <source>
        <dbReference type="ARBA" id="ARBA00022989"/>
    </source>
</evidence>
<evidence type="ECO:0000259" key="17">
    <source>
        <dbReference type="Pfam" id="PF02706"/>
    </source>
</evidence>
<keyword evidence="7" id="KW-0808">Transferase</keyword>
<gene>
    <name evidence="20" type="ORF">SAMN06265348_103253</name>
</gene>
<dbReference type="OrthoDB" id="9794577at2"/>
<dbReference type="InterPro" id="IPR005702">
    <property type="entry name" value="Wzc-like_C"/>
</dbReference>
<dbReference type="Gene3D" id="3.40.50.300">
    <property type="entry name" value="P-loop containing nucleotide triphosphate hydrolases"/>
    <property type="match status" value="1"/>
</dbReference>
<dbReference type="GO" id="GO:0005886">
    <property type="term" value="C:plasma membrane"/>
    <property type="evidence" value="ECO:0007669"/>
    <property type="project" value="UniProtKB-SubCell"/>
</dbReference>
<comment type="similarity">
    <text evidence="3">Belongs to the etk/wzc family.</text>
</comment>
<evidence type="ECO:0000313" key="20">
    <source>
        <dbReference type="EMBL" id="SMO54826.1"/>
    </source>
</evidence>
<protein>
    <recommendedName>
        <fullName evidence="4">non-specific protein-tyrosine kinase</fullName>
        <ecNumber evidence="4">2.7.10.2</ecNumber>
    </recommendedName>
</protein>
<proteinExistence type="inferred from homology"/>
<dbReference type="GO" id="GO:0004715">
    <property type="term" value="F:non-membrane spanning protein tyrosine kinase activity"/>
    <property type="evidence" value="ECO:0007669"/>
    <property type="project" value="UniProtKB-EC"/>
</dbReference>
<dbReference type="Pfam" id="PF02706">
    <property type="entry name" value="Wzz"/>
    <property type="match status" value="1"/>
</dbReference>
<evidence type="ECO:0000256" key="5">
    <source>
        <dbReference type="ARBA" id="ARBA00022475"/>
    </source>
</evidence>
<dbReference type="Pfam" id="PF13614">
    <property type="entry name" value="AAA_31"/>
    <property type="match status" value="1"/>
</dbReference>
<evidence type="ECO:0000259" key="19">
    <source>
        <dbReference type="Pfam" id="PF13807"/>
    </source>
</evidence>
<evidence type="ECO:0000256" key="3">
    <source>
        <dbReference type="ARBA" id="ARBA00008883"/>
    </source>
</evidence>
<comment type="catalytic activity">
    <reaction evidence="15">
        <text>L-tyrosyl-[protein] + ATP = O-phospho-L-tyrosyl-[protein] + ADP + H(+)</text>
        <dbReference type="Rhea" id="RHEA:10596"/>
        <dbReference type="Rhea" id="RHEA-COMP:10136"/>
        <dbReference type="Rhea" id="RHEA-COMP:20101"/>
        <dbReference type="ChEBI" id="CHEBI:15378"/>
        <dbReference type="ChEBI" id="CHEBI:30616"/>
        <dbReference type="ChEBI" id="CHEBI:46858"/>
        <dbReference type="ChEBI" id="CHEBI:61978"/>
        <dbReference type="ChEBI" id="CHEBI:456216"/>
        <dbReference type="EC" id="2.7.10.2"/>
    </reaction>
</comment>
<evidence type="ECO:0000256" key="11">
    <source>
        <dbReference type="ARBA" id="ARBA00022840"/>
    </source>
</evidence>
<evidence type="ECO:0000256" key="8">
    <source>
        <dbReference type="ARBA" id="ARBA00022692"/>
    </source>
</evidence>
<keyword evidence="14" id="KW-0829">Tyrosine-protein kinase</keyword>
<evidence type="ECO:0000256" key="13">
    <source>
        <dbReference type="ARBA" id="ARBA00023136"/>
    </source>
</evidence>
<accession>A0A521C5V1</accession>
<dbReference type="GO" id="GO:0005524">
    <property type="term" value="F:ATP binding"/>
    <property type="evidence" value="ECO:0007669"/>
    <property type="project" value="UniProtKB-KW"/>
</dbReference>
<dbReference type="InterPro" id="IPR050445">
    <property type="entry name" value="Bact_polysacc_biosynth/exp"/>
</dbReference>
<sequence length="779" mass="87503">MINQNPVQEDIFVEKNKVNFTLLATKLLKNWYWFVISAAICLAISYLYLRYTVPIYKTTAKVLISSDKGQSSGEDAMAKALSSQFSTSSNVEGEAEIFKTRHLMEKVVRDLKSYITYYHKGQILSVDLYKDSPVKLTLLDSPERISPISLELAFSGNKLRLFNKTYDKVVDFYQPFVVPGLGRVQIERGSGEIDKNSSYLISVSTIKNTVSALMGKLEVSIPIKQVDMIYLNYTNPVAANSEDILNSLIKAYIDGNLLDKNKIADSTIAFIDNRLLYVGKELGSVEGSVQDFKQKNKLADLTAQSSLLISSSGEYLEQQAKVETQLNVLNSVENYLTTSGSNQRLVPSGILLDDPTFQTLVERYNTIVLEKEKRSIGQTEDNPYMQNLNNQIALAKNDMLTSLKGMRKSLLISKDQIQSRSNQLAGQVHKVPVVERGFLDLSRQQQIKQELYVFLLQKREETAISKTSNISNCKIIEPPTSYGPISPIRTNILGYGFVLGLFLPFAVIFIADRMNNKVNSKEQVTNHTQVSIIGEIGKSANILETIVVGQDSRTPISEQFRALRTNLTFFLKDNQKTILLTSSMSGEGKSFVSINLATVLAISGKKVVVMEMDLRKPNLSNKLMMKNDFGFTNYIVSTEVEPSAITKPSGTHENLFIINSGNIPPNPTEIILNDRTDLLMQELKERFDYIIIDAPPIGMVTDAQLLSKYADLTLYVVRQGYTFKDQLEIPQEIYITQRMKNIAILMNDVKHEGNYGYGYGYGYGLEVEQKGFLAKLFKK</sequence>
<evidence type="ECO:0000313" key="21">
    <source>
        <dbReference type="Proteomes" id="UP000320300"/>
    </source>
</evidence>
<dbReference type="InterPro" id="IPR027417">
    <property type="entry name" value="P-loop_NTPase"/>
</dbReference>
<dbReference type="Pfam" id="PF13807">
    <property type="entry name" value="GNVR"/>
    <property type="match status" value="1"/>
</dbReference>
<dbReference type="Proteomes" id="UP000320300">
    <property type="component" value="Unassembled WGS sequence"/>
</dbReference>
<dbReference type="InterPro" id="IPR032807">
    <property type="entry name" value="GNVR"/>
</dbReference>
<dbReference type="AlphaFoldDB" id="A0A521C5V1"/>
<dbReference type="SUPFAM" id="SSF52540">
    <property type="entry name" value="P-loop containing nucleoside triphosphate hydrolases"/>
    <property type="match status" value="1"/>
</dbReference>
<evidence type="ECO:0000256" key="9">
    <source>
        <dbReference type="ARBA" id="ARBA00022741"/>
    </source>
</evidence>
<keyword evidence="10" id="KW-0418">Kinase</keyword>
<evidence type="ECO:0000256" key="16">
    <source>
        <dbReference type="SAM" id="Phobius"/>
    </source>
</evidence>
<dbReference type="InterPro" id="IPR003856">
    <property type="entry name" value="LPS_length_determ_N"/>
</dbReference>
<keyword evidence="8 16" id="KW-0812">Transmembrane</keyword>
<evidence type="ECO:0000256" key="7">
    <source>
        <dbReference type="ARBA" id="ARBA00022679"/>
    </source>
</evidence>
<keyword evidence="5" id="KW-1003">Cell membrane</keyword>
<comment type="similarity">
    <text evidence="2">Belongs to the CpsD/CapB family.</text>
</comment>
<evidence type="ECO:0000256" key="6">
    <source>
        <dbReference type="ARBA" id="ARBA00022519"/>
    </source>
</evidence>
<keyword evidence="6" id="KW-0997">Cell inner membrane</keyword>
<name>A0A521C5V1_9SPHI</name>
<feature type="transmembrane region" description="Helical" evidence="16">
    <location>
        <begin position="31"/>
        <end position="49"/>
    </location>
</feature>
<evidence type="ECO:0000256" key="1">
    <source>
        <dbReference type="ARBA" id="ARBA00004429"/>
    </source>
</evidence>
<dbReference type="EMBL" id="FXTN01000003">
    <property type="protein sequence ID" value="SMO54826.1"/>
    <property type="molecule type" value="Genomic_DNA"/>
</dbReference>
<evidence type="ECO:0000256" key="10">
    <source>
        <dbReference type="ARBA" id="ARBA00022777"/>
    </source>
</evidence>
<dbReference type="InterPro" id="IPR025669">
    <property type="entry name" value="AAA_dom"/>
</dbReference>
<evidence type="ECO:0000259" key="18">
    <source>
        <dbReference type="Pfam" id="PF13614"/>
    </source>
</evidence>
<keyword evidence="13 16" id="KW-0472">Membrane</keyword>
<feature type="domain" description="Polysaccharide chain length determinant N-terminal" evidence="17">
    <location>
        <begin position="18"/>
        <end position="111"/>
    </location>
</feature>
<dbReference type="NCBIfam" id="TIGR01007">
    <property type="entry name" value="eps_fam"/>
    <property type="match status" value="1"/>
</dbReference>
<keyword evidence="21" id="KW-1185">Reference proteome</keyword>
<comment type="subcellular location">
    <subcellularLocation>
        <location evidence="1">Cell inner membrane</location>
        <topology evidence="1">Multi-pass membrane protein</topology>
    </subcellularLocation>
</comment>
<keyword evidence="9" id="KW-0547">Nucleotide-binding</keyword>
<dbReference type="PANTHER" id="PTHR32309:SF13">
    <property type="entry name" value="FERRIC ENTEROBACTIN TRANSPORT PROTEIN FEPE"/>
    <property type="match status" value="1"/>
</dbReference>
<organism evidence="20 21">
    <name type="scientific">Pedobacter westerhofensis</name>
    <dbReference type="NCBI Taxonomy" id="425512"/>
    <lineage>
        <taxon>Bacteria</taxon>
        <taxon>Pseudomonadati</taxon>
        <taxon>Bacteroidota</taxon>
        <taxon>Sphingobacteriia</taxon>
        <taxon>Sphingobacteriales</taxon>
        <taxon>Sphingobacteriaceae</taxon>
        <taxon>Pedobacter</taxon>
    </lineage>
</organism>
<evidence type="ECO:0000256" key="2">
    <source>
        <dbReference type="ARBA" id="ARBA00007316"/>
    </source>
</evidence>
<evidence type="ECO:0000256" key="14">
    <source>
        <dbReference type="ARBA" id="ARBA00023137"/>
    </source>
</evidence>
<evidence type="ECO:0000256" key="4">
    <source>
        <dbReference type="ARBA" id="ARBA00011903"/>
    </source>
</evidence>
<dbReference type="FunFam" id="3.40.50.300:FF:000527">
    <property type="entry name" value="Tyrosine-protein kinase etk"/>
    <property type="match status" value="1"/>
</dbReference>
<dbReference type="GO" id="GO:0042802">
    <property type="term" value="F:identical protein binding"/>
    <property type="evidence" value="ECO:0007669"/>
    <property type="project" value="UniProtKB-ARBA"/>
</dbReference>
<keyword evidence="12 16" id="KW-1133">Transmembrane helix</keyword>
<reference evidence="20 21" key="1">
    <citation type="submission" date="2017-05" db="EMBL/GenBank/DDBJ databases">
        <authorList>
            <person name="Varghese N."/>
            <person name="Submissions S."/>
        </authorList>
    </citation>
    <scope>NUCLEOTIDE SEQUENCE [LARGE SCALE GENOMIC DNA]</scope>
    <source>
        <strain evidence="20 21">DSM 19036</strain>
    </source>
</reference>